<keyword evidence="1" id="KW-0812">Transmembrane</keyword>
<gene>
    <name evidence="2" type="ORF">ACHHYP_17279</name>
</gene>
<organism evidence="2 3">
    <name type="scientific">Achlya hypogyna</name>
    <name type="common">Oomycete</name>
    <name type="synonym">Protoachlya hypogyna</name>
    <dbReference type="NCBI Taxonomy" id="1202772"/>
    <lineage>
        <taxon>Eukaryota</taxon>
        <taxon>Sar</taxon>
        <taxon>Stramenopiles</taxon>
        <taxon>Oomycota</taxon>
        <taxon>Saprolegniomycetes</taxon>
        <taxon>Saprolegniales</taxon>
        <taxon>Achlyaceae</taxon>
        <taxon>Achlya</taxon>
    </lineage>
</organism>
<evidence type="ECO:0008006" key="4">
    <source>
        <dbReference type="Google" id="ProtNLM"/>
    </source>
</evidence>
<dbReference type="Proteomes" id="UP000243579">
    <property type="component" value="Unassembled WGS sequence"/>
</dbReference>
<dbReference type="AlphaFoldDB" id="A0A1V9Y4S8"/>
<dbReference type="EMBL" id="JNBR01002878">
    <property type="protein sequence ID" value="OQR80719.1"/>
    <property type="molecule type" value="Genomic_DNA"/>
</dbReference>
<name>A0A1V9Y4S8_ACHHY</name>
<evidence type="ECO:0000313" key="3">
    <source>
        <dbReference type="Proteomes" id="UP000243579"/>
    </source>
</evidence>
<sequence>MQGRHGPENKRVAVLPAASAPPHIVPQERFHGLNRLVLVADFCVSVYSLVSFVTTSTLVDMLAMRQAVFMDDVANGVYDFAPVSPTDDFILGLMHNATAGQSKSVGYRDAALATPAGGNSNSWCIRVGLTLGAEYHAVYDADGVSRRYLRYVHTRLPPTCTGWTVAPGGSVNDPPIVAVDDARNGYGQSFLYCTDPRYYAPGLGERANRTSFLFRAGYIAAQQHFAGGSFGIETHISNCKAEKIGDSLYYKVSPYQAGDTRDDVNVLFSNKGWVLWLLDYIGQSIVFVILVQEVLRSSVQSITEIPTIPNSLYKATMDLILGRPLRATPTVLAGGYSLLGFSQIWLANPWYSIGNCMYALGTTGETQTLVETFYWQWSIAGRFTDFVQAAMYAMRHSWVSVCAWSLVRIAVTKLRLPLPRRVVHEIRLLEMYCSSRAIVAAFMIASFVATRTRGLWYLTDRVNALDMAAGISKQTFWSSEDMQSLLMSHVVGILVGGLIAYATRVLLDRICPGHRNNSFIVAVEEHRVCSGFDLAQLLTGSRSVRVGDRWVLLLPLADLYLIFSSVNLLSTTSMPSLPCADPNYAVEVATDASGTVFELRATSVVVPGLAELQKSARGYVYCAVV</sequence>
<evidence type="ECO:0000313" key="2">
    <source>
        <dbReference type="EMBL" id="OQR80719.1"/>
    </source>
</evidence>
<protein>
    <recommendedName>
        <fullName evidence="4">Transmembrane protein</fullName>
    </recommendedName>
</protein>
<proteinExistence type="predicted"/>
<evidence type="ECO:0000256" key="1">
    <source>
        <dbReference type="SAM" id="Phobius"/>
    </source>
</evidence>
<keyword evidence="3" id="KW-1185">Reference proteome</keyword>
<feature type="transmembrane region" description="Helical" evidence="1">
    <location>
        <begin position="486"/>
        <end position="507"/>
    </location>
</feature>
<keyword evidence="1" id="KW-1133">Transmembrane helix</keyword>
<dbReference type="OrthoDB" id="162496at2759"/>
<keyword evidence="1" id="KW-0472">Membrane</keyword>
<reference evidence="2 3" key="1">
    <citation type="journal article" date="2014" name="Genome Biol. Evol.">
        <title>The secreted proteins of Achlya hypogyna and Thraustotheca clavata identify the ancestral oomycete secretome and reveal gene acquisitions by horizontal gene transfer.</title>
        <authorList>
            <person name="Misner I."/>
            <person name="Blouin N."/>
            <person name="Leonard G."/>
            <person name="Richards T.A."/>
            <person name="Lane C.E."/>
        </authorList>
    </citation>
    <scope>NUCLEOTIDE SEQUENCE [LARGE SCALE GENOMIC DNA]</scope>
    <source>
        <strain evidence="2 3">ATCC 48635</strain>
    </source>
</reference>
<comment type="caution">
    <text evidence="2">The sequence shown here is derived from an EMBL/GenBank/DDBJ whole genome shotgun (WGS) entry which is preliminary data.</text>
</comment>
<accession>A0A1V9Y4S8</accession>